<dbReference type="AlphaFoldDB" id="A0A4Q7IMM6"/>
<gene>
    <name evidence="2" type="ORF">C1E23_08535</name>
</gene>
<evidence type="ECO:0008006" key="4">
    <source>
        <dbReference type="Google" id="ProtNLM"/>
    </source>
</evidence>
<comment type="caution">
    <text evidence="2">The sequence shown here is derived from an EMBL/GenBank/DDBJ whole genome shotgun (WGS) entry which is preliminary data.</text>
</comment>
<protein>
    <recommendedName>
        <fullName evidence="4">DUF2798 domain-containing protein</fullName>
    </recommendedName>
</protein>
<sequence length="62" mass="6961">MALLMSCIMSFVITLFNVGFIENVLFIWLKAWAFAFVVAFPTINLVAPVVNKLVKIVVTNNQ</sequence>
<feature type="transmembrane region" description="Helical" evidence="1">
    <location>
        <begin position="7"/>
        <end position="28"/>
    </location>
</feature>
<dbReference type="RefSeq" id="WP_130255194.1">
    <property type="nucleotide sequence ID" value="NZ_PPSX01000024.1"/>
</dbReference>
<evidence type="ECO:0000313" key="3">
    <source>
        <dbReference type="Proteomes" id="UP000291338"/>
    </source>
</evidence>
<keyword evidence="1" id="KW-0472">Membrane</keyword>
<dbReference type="Proteomes" id="UP000291338">
    <property type="component" value="Unassembled WGS sequence"/>
</dbReference>
<dbReference type="Pfam" id="PF11391">
    <property type="entry name" value="DUF2798"/>
    <property type="match status" value="1"/>
</dbReference>
<dbReference type="InterPro" id="IPR021529">
    <property type="entry name" value="DUF2798"/>
</dbReference>
<keyword evidence="1" id="KW-0812">Transmembrane</keyword>
<evidence type="ECO:0000256" key="1">
    <source>
        <dbReference type="SAM" id="Phobius"/>
    </source>
</evidence>
<proteinExistence type="predicted"/>
<keyword evidence="1" id="KW-1133">Transmembrane helix</keyword>
<organism evidence="2 3">
    <name type="scientific">Pseudoalteromonas phenolica</name>
    <dbReference type="NCBI Taxonomy" id="161398"/>
    <lineage>
        <taxon>Bacteria</taxon>
        <taxon>Pseudomonadati</taxon>
        <taxon>Pseudomonadota</taxon>
        <taxon>Gammaproteobacteria</taxon>
        <taxon>Alteromonadales</taxon>
        <taxon>Pseudoalteromonadaceae</taxon>
        <taxon>Pseudoalteromonas</taxon>
    </lineage>
</organism>
<feature type="transmembrane region" description="Helical" evidence="1">
    <location>
        <begin position="34"/>
        <end position="54"/>
    </location>
</feature>
<accession>A0A4Q7IMM6</accession>
<dbReference type="EMBL" id="PPSX01000024">
    <property type="protein sequence ID" value="RZQ53553.1"/>
    <property type="molecule type" value="Genomic_DNA"/>
</dbReference>
<evidence type="ECO:0000313" key="2">
    <source>
        <dbReference type="EMBL" id="RZQ53553.1"/>
    </source>
</evidence>
<reference evidence="2 3" key="1">
    <citation type="submission" date="2018-01" db="EMBL/GenBank/DDBJ databases">
        <title>Co-occurrence of chitin degradation, pigmentation and bioactivity in marine Pseudoalteromonas.</title>
        <authorList>
            <person name="Paulsen S."/>
            <person name="Gram L."/>
            <person name="Machado H."/>
        </authorList>
    </citation>
    <scope>NUCLEOTIDE SEQUENCE [LARGE SCALE GENOMIC DNA]</scope>
    <source>
        <strain evidence="2 3">S3898</strain>
    </source>
</reference>
<name>A0A4Q7IMM6_9GAMM</name>